<dbReference type="EMBL" id="KV921372">
    <property type="protein sequence ID" value="ORE16873.1"/>
    <property type="molecule type" value="Genomic_DNA"/>
</dbReference>
<dbReference type="AlphaFoldDB" id="A0A1X0RXT2"/>
<sequence length="106" mass="12520">MMLSKKKKRDKKKCYFSFMLSVDQKMATYDRFIFTLFSLFSGACSVDPRKIGRTMARRTVNNSRLSVIKMAIFTVLLAIVIFYFQKMHHQVQKVFDLRMDALYIKG</sequence>
<keyword evidence="1" id="KW-0472">Membrane</keyword>
<accession>A0A1X0RXT2</accession>
<gene>
    <name evidence="2" type="ORF">BCV71DRAFT_270906</name>
</gene>
<evidence type="ECO:0000313" key="2">
    <source>
        <dbReference type="EMBL" id="ORE16873.1"/>
    </source>
</evidence>
<evidence type="ECO:0000313" key="3">
    <source>
        <dbReference type="Proteomes" id="UP000242381"/>
    </source>
</evidence>
<protein>
    <submittedName>
        <fullName evidence="2">Uncharacterized protein</fullName>
    </submittedName>
</protein>
<proteinExistence type="predicted"/>
<reference evidence="2 3" key="1">
    <citation type="journal article" date="2016" name="Proc. Natl. Acad. Sci. U.S.A.">
        <title>Lipid metabolic changes in an early divergent fungus govern the establishment of a mutualistic symbiosis with endobacteria.</title>
        <authorList>
            <person name="Lastovetsky O.A."/>
            <person name="Gaspar M.L."/>
            <person name="Mondo S.J."/>
            <person name="LaButti K.M."/>
            <person name="Sandor L."/>
            <person name="Grigoriev I.V."/>
            <person name="Henry S.A."/>
            <person name="Pawlowska T.E."/>
        </authorList>
    </citation>
    <scope>NUCLEOTIDE SEQUENCE [LARGE SCALE GENOMIC DNA]</scope>
    <source>
        <strain evidence="2 3">ATCC 11559</strain>
    </source>
</reference>
<keyword evidence="1" id="KW-1133">Transmembrane helix</keyword>
<evidence type="ECO:0000256" key="1">
    <source>
        <dbReference type="SAM" id="Phobius"/>
    </source>
</evidence>
<keyword evidence="1" id="KW-0812">Transmembrane</keyword>
<organism evidence="2 3">
    <name type="scientific">Rhizopus microsporus</name>
    <dbReference type="NCBI Taxonomy" id="58291"/>
    <lineage>
        <taxon>Eukaryota</taxon>
        <taxon>Fungi</taxon>
        <taxon>Fungi incertae sedis</taxon>
        <taxon>Mucoromycota</taxon>
        <taxon>Mucoromycotina</taxon>
        <taxon>Mucoromycetes</taxon>
        <taxon>Mucorales</taxon>
        <taxon>Mucorineae</taxon>
        <taxon>Rhizopodaceae</taxon>
        <taxon>Rhizopus</taxon>
    </lineage>
</organism>
<dbReference type="Proteomes" id="UP000242381">
    <property type="component" value="Unassembled WGS sequence"/>
</dbReference>
<feature type="transmembrane region" description="Helical" evidence="1">
    <location>
        <begin position="65"/>
        <end position="84"/>
    </location>
</feature>
<name>A0A1X0RXT2_RHIZD</name>